<dbReference type="AlphaFoldDB" id="A0A0D2E5W4"/>
<dbReference type="Proteomes" id="UP000053029">
    <property type="component" value="Unassembled WGS sequence"/>
</dbReference>
<sequence>MDISLLVRAVITAFDDATKLVQRIRDQRTKNNGTQLPEDATRDLLESLALGPVIVRGHYEHDLKRFGEPYACGDIQAREQLKDVLINLQMSLIITLRTVYMDGIELDFVALQTASDDCRVNAGVCLGQLSQRLSDAMKAQAFYPQTLSYSSSSGLMPPLSPSLGYSSSHSTHSSIAFPAPGTPDALAEQLGQLRVSSLSHHPSGERTMSTSSGGSQENYPHSKSKTVYRPAAARFHVNVPSMGVHRIDEADDRSLRRRSSQVLPSDDNILLMFPAPGGQPVLNPPTSAQEIDRDSYISTGRNSHTPSLPDLSQPPSDRQTQGSRVRFGPDDYDDYAARGDGRQFSNSTIYDMYHPTTPEKQVSTSHSLRARSSTHSSFGHVQYLQENSRPPAREPRSLGVGKKVNRKILSQRPFRSQTDISTVWRELRSRSSVSAPISIEPARTPPPTGPLPQPPIPSHSQTVAPISPLLVPGRAPLVHTVPSSTVPLLAPLINSMPIILPSYQNLLGFCKGAFRLQAGMERKAFTIANRPHGLSGMTAYWRCEKCSFEGPVYHTVNTSNDKKKKGKPERVFDPRIRVSDGGGVRYRWTFLARCHVSLKGMPLGDTPSGRDGSFGSFGCIFCCAEGMYRGWLDISGAGMSGANGSTKSGKGNNPAAKTRDVAKATTPIFGNVQSFMQHLEGVHRHQDGWPNAEMVGRFHVVVGRTALAEETDWELNFVPPRTGMFQVDAPGSRSGQTGFILELVTPDSLSAVYLVRGVPGHFESVKSVCFRSYSYLERFIYWLESFAQQSKRKAMLGRSQPHHIGSTAPSLPCEVPRRMHVAYAKSWRMGSNCSRHKGRSFRSHVVVSQQPSHILDPLTSFECFISQQSTEHLFMYIQTV</sequence>
<feature type="region of interest" description="Disordered" evidence="1">
    <location>
        <begin position="297"/>
        <end position="341"/>
    </location>
</feature>
<dbReference type="RefSeq" id="XP_013289249.1">
    <property type="nucleotide sequence ID" value="XM_013433795.1"/>
</dbReference>
<feature type="region of interest" description="Disordered" evidence="1">
    <location>
        <begin position="434"/>
        <end position="460"/>
    </location>
</feature>
<protein>
    <submittedName>
        <fullName evidence="2">Uncharacterized protein</fullName>
    </submittedName>
</protein>
<reference evidence="2 3" key="1">
    <citation type="submission" date="2015-01" db="EMBL/GenBank/DDBJ databases">
        <title>The Genome Sequence of Fonsecaea pedrosoi CBS 271.37.</title>
        <authorList>
            <consortium name="The Broad Institute Genomics Platform"/>
            <person name="Cuomo C."/>
            <person name="de Hoog S."/>
            <person name="Gorbushina A."/>
            <person name="Stielow B."/>
            <person name="Teixiera M."/>
            <person name="Abouelleil A."/>
            <person name="Chapman S.B."/>
            <person name="Priest M."/>
            <person name="Young S.K."/>
            <person name="Wortman J."/>
            <person name="Nusbaum C."/>
            <person name="Birren B."/>
        </authorList>
    </citation>
    <scope>NUCLEOTIDE SEQUENCE [LARGE SCALE GENOMIC DNA]</scope>
    <source>
        <strain evidence="2 3">CBS 271.37</strain>
    </source>
</reference>
<evidence type="ECO:0000313" key="2">
    <source>
        <dbReference type="EMBL" id="KIW85441.1"/>
    </source>
</evidence>
<dbReference type="OrthoDB" id="25896at2759"/>
<dbReference type="GeneID" id="25300321"/>
<feature type="compositionally biased region" description="Polar residues" evidence="1">
    <location>
        <begin position="198"/>
        <end position="221"/>
    </location>
</feature>
<feature type="region of interest" description="Disordered" evidence="1">
    <location>
        <begin position="198"/>
        <end position="225"/>
    </location>
</feature>
<dbReference type="STRING" id="1442368.A0A0D2E5W4"/>
<dbReference type="HOGENOM" id="CLU_015531_0_0_1"/>
<keyword evidence="3" id="KW-1185">Reference proteome</keyword>
<feature type="compositionally biased region" description="Pro residues" evidence="1">
    <location>
        <begin position="443"/>
        <end position="457"/>
    </location>
</feature>
<dbReference type="VEuPathDB" id="FungiDB:Z517_00831"/>
<name>A0A0D2E5W4_9EURO</name>
<accession>A0A0D2E5W4</accession>
<organism evidence="2 3">
    <name type="scientific">Fonsecaea pedrosoi CBS 271.37</name>
    <dbReference type="NCBI Taxonomy" id="1442368"/>
    <lineage>
        <taxon>Eukaryota</taxon>
        <taxon>Fungi</taxon>
        <taxon>Dikarya</taxon>
        <taxon>Ascomycota</taxon>
        <taxon>Pezizomycotina</taxon>
        <taxon>Eurotiomycetes</taxon>
        <taxon>Chaetothyriomycetidae</taxon>
        <taxon>Chaetothyriales</taxon>
        <taxon>Herpotrichiellaceae</taxon>
        <taxon>Fonsecaea</taxon>
    </lineage>
</organism>
<feature type="compositionally biased region" description="Polar residues" evidence="1">
    <location>
        <begin position="358"/>
        <end position="377"/>
    </location>
</feature>
<feature type="region of interest" description="Disordered" evidence="1">
    <location>
        <begin position="356"/>
        <end position="377"/>
    </location>
</feature>
<evidence type="ECO:0000256" key="1">
    <source>
        <dbReference type="SAM" id="MobiDB-lite"/>
    </source>
</evidence>
<feature type="compositionally biased region" description="Low complexity" evidence="1">
    <location>
        <begin position="306"/>
        <end position="317"/>
    </location>
</feature>
<evidence type="ECO:0000313" key="3">
    <source>
        <dbReference type="Proteomes" id="UP000053029"/>
    </source>
</evidence>
<proteinExistence type="predicted"/>
<dbReference type="EMBL" id="KN846969">
    <property type="protein sequence ID" value="KIW85441.1"/>
    <property type="molecule type" value="Genomic_DNA"/>
</dbReference>
<gene>
    <name evidence="2" type="ORF">Z517_00831</name>
</gene>